<evidence type="ECO:0000256" key="1">
    <source>
        <dbReference type="SAM" id="Phobius"/>
    </source>
</evidence>
<dbReference type="EMBL" id="WNDP01000088">
    <property type="protein sequence ID" value="KAF1022697.1"/>
    <property type="molecule type" value="Genomic_DNA"/>
</dbReference>
<keyword evidence="1" id="KW-0812">Transmembrane</keyword>
<evidence type="ECO:0000313" key="2">
    <source>
        <dbReference type="EMBL" id="KAF1022697.1"/>
    </source>
</evidence>
<evidence type="ECO:0000313" key="3">
    <source>
        <dbReference type="Proteomes" id="UP000490535"/>
    </source>
</evidence>
<gene>
    <name evidence="2" type="ORF">GAK29_03141</name>
</gene>
<comment type="caution">
    <text evidence="2">The sequence shown here is derived from an EMBL/GenBank/DDBJ whole genome shotgun (WGS) entry which is preliminary data.</text>
</comment>
<reference evidence="3" key="1">
    <citation type="journal article" date="2020" name="MBio">
        <title>Horizontal gene transfer to a defensive symbiont with a reduced genome amongst a multipartite beetle microbiome.</title>
        <authorList>
            <person name="Waterworth S.C."/>
            <person name="Florez L.V."/>
            <person name="Rees E.R."/>
            <person name="Hertweck C."/>
            <person name="Kaltenpoth M."/>
            <person name="Kwan J.C."/>
        </authorList>
    </citation>
    <scope>NUCLEOTIDE SEQUENCE [LARGE SCALE GENOMIC DNA]</scope>
</reference>
<feature type="transmembrane region" description="Helical" evidence="1">
    <location>
        <begin position="32"/>
        <end position="48"/>
    </location>
</feature>
<keyword evidence="1" id="KW-1133">Transmembrane helix</keyword>
<keyword evidence="1" id="KW-0472">Membrane</keyword>
<name>A0A833PDS8_ACIBZ</name>
<accession>A0A833PDS8</accession>
<sequence length="131" mass="14815">MKYNLIALVLAVLIAVIYFACSKVIASDQLQNFTVAFIFGLSFALLFHKKSKIVCNQHQLGQEIGNAVRSAIAKEKRQGGLLSSKHPDDHCATDIESCKKRLKDQNGFIKITWPRLTEMEVKWDKPKNEQP</sequence>
<dbReference type="Proteomes" id="UP000490535">
    <property type="component" value="Unassembled WGS sequence"/>
</dbReference>
<dbReference type="AlphaFoldDB" id="A0A833PDS8"/>
<proteinExistence type="predicted"/>
<protein>
    <submittedName>
        <fullName evidence="2">Uncharacterized protein</fullName>
    </submittedName>
</protein>
<organism evidence="2 3">
    <name type="scientific">Acinetobacter bereziniae</name>
    <name type="common">Acinetobacter genomosp. 10</name>
    <dbReference type="NCBI Taxonomy" id="106648"/>
    <lineage>
        <taxon>Bacteria</taxon>
        <taxon>Pseudomonadati</taxon>
        <taxon>Pseudomonadota</taxon>
        <taxon>Gammaproteobacteria</taxon>
        <taxon>Moraxellales</taxon>
        <taxon>Moraxellaceae</taxon>
        <taxon>Acinetobacter</taxon>
    </lineage>
</organism>